<feature type="region of interest" description="Disordered" evidence="1">
    <location>
        <begin position="1"/>
        <end position="21"/>
    </location>
</feature>
<keyword evidence="4" id="KW-1185">Reference proteome</keyword>
<dbReference type="Pfam" id="PF18545">
    <property type="entry name" value="HalOD1"/>
    <property type="match status" value="1"/>
</dbReference>
<reference evidence="4" key="1">
    <citation type="submission" date="2018-02" db="EMBL/GenBank/DDBJ databases">
        <title>Phenotypic and genomic properties of facultatively anaerobic sulfur-reducing natronoarchaea from hypersaline soda lakes.</title>
        <authorList>
            <person name="Sorokin D.Y."/>
            <person name="Kublanov I.V."/>
            <person name="Roman P."/>
            <person name="Sinninghe Damste J.S."/>
            <person name="Golyshin P.N."/>
            <person name="Rojo D."/>
            <person name="Ciordia S."/>
            <person name="Mena M.D.C."/>
            <person name="Ferrer M."/>
            <person name="Messina E."/>
            <person name="Smedile F."/>
            <person name="La Spada G."/>
            <person name="La Cono V."/>
            <person name="Yakimov M.M."/>
        </authorList>
    </citation>
    <scope>NUCLEOTIDE SEQUENCE [LARGE SCALE GENOMIC DNA]</scope>
    <source>
        <strain evidence="4">AArc-Mg</strain>
    </source>
</reference>
<dbReference type="EMBL" id="CP027033">
    <property type="protein sequence ID" value="AXR80965.1"/>
    <property type="molecule type" value="Genomic_DNA"/>
</dbReference>
<gene>
    <name evidence="3" type="ORF">AArcMg_0944</name>
</gene>
<evidence type="ECO:0000256" key="1">
    <source>
        <dbReference type="SAM" id="MobiDB-lite"/>
    </source>
</evidence>
<organism evidence="3 4">
    <name type="scientific">Natrarchaeobaculum sulfurireducens</name>
    <dbReference type="NCBI Taxonomy" id="2044521"/>
    <lineage>
        <taxon>Archaea</taxon>
        <taxon>Methanobacteriati</taxon>
        <taxon>Methanobacteriota</taxon>
        <taxon>Stenosarchaea group</taxon>
        <taxon>Halobacteria</taxon>
        <taxon>Halobacteriales</taxon>
        <taxon>Natrialbaceae</taxon>
        <taxon>Natrarchaeobaculum</taxon>
    </lineage>
</organism>
<sequence length="101" mass="11303">MVRTDHCCPPENTQVEFQTERKRSESMVQAIVRALSTTKGVPVTELDSLYESINTEAVNSLFGHAETRHTAICLEFTHQDHTVTVTQSGAIYVRSSDDEYG</sequence>
<evidence type="ECO:0000313" key="3">
    <source>
        <dbReference type="EMBL" id="AXR80965.1"/>
    </source>
</evidence>
<protein>
    <recommendedName>
        <fullName evidence="2">Halobacterial output domain-containing protein</fullName>
    </recommendedName>
</protein>
<dbReference type="KEGG" id="nag:AArcMg_0944"/>
<proteinExistence type="predicted"/>
<feature type="domain" description="Halobacterial output" evidence="2">
    <location>
        <begin position="24"/>
        <end position="94"/>
    </location>
</feature>
<dbReference type="InterPro" id="IPR040624">
    <property type="entry name" value="HalOD1"/>
</dbReference>
<dbReference type="Proteomes" id="UP000258613">
    <property type="component" value="Chromosome"/>
</dbReference>
<evidence type="ECO:0000259" key="2">
    <source>
        <dbReference type="Pfam" id="PF18545"/>
    </source>
</evidence>
<dbReference type="AlphaFoldDB" id="A0A346PN70"/>
<evidence type="ECO:0000313" key="4">
    <source>
        <dbReference type="Proteomes" id="UP000258613"/>
    </source>
</evidence>
<name>A0A346PN70_9EURY</name>
<accession>A0A346PN70</accession>